<evidence type="ECO:0000256" key="3">
    <source>
        <dbReference type="ARBA" id="ARBA00022676"/>
    </source>
</evidence>
<accession>A0A1F5YUN8</accession>
<reference evidence="7 8" key="1">
    <citation type="journal article" date="2016" name="Nat. Commun.">
        <title>Thousands of microbial genomes shed light on interconnected biogeochemical processes in an aquifer system.</title>
        <authorList>
            <person name="Anantharaman K."/>
            <person name="Brown C.T."/>
            <person name="Hug L.A."/>
            <person name="Sharon I."/>
            <person name="Castelle C.J."/>
            <person name="Probst A.J."/>
            <person name="Thomas B.C."/>
            <person name="Singh A."/>
            <person name="Wilkins M.J."/>
            <person name="Karaoz U."/>
            <person name="Brodie E.L."/>
            <person name="Williams K.H."/>
            <person name="Hubbard S.S."/>
            <person name="Banfield J.F."/>
        </authorList>
    </citation>
    <scope>NUCLEOTIDE SEQUENCE [LARGE SCALE GENOMIC DNA]</scope>
</reference>
<dbReference type="PANTHER" id="PTHR43646">
    <property type="entry name" value="GLYCOSYLTRANSFERASE"/>
    <property type="match status" value="1"/>
</dbReference>
<comment type="caution">
    <text evidence="7">The sequence shown here is derived from an EMBL/GenBank/DDBJ whole genome shotgun (WGS) entry which is preliminary data.</text>
</comment>
<sequence>MKISVVIPAYNEEKYIGKTLDSVKKLKRGDFEVEMVVVNGGSTDRTAEVAQGLGARVLNEPHKGIGFARQHGLLHATGEIVCFTDADTIVSADWLLKYLEVFKDEKVVCAYSTYRVTDGKFPYFQTTNYLQPAVVALYYKLGIFFAGGQNIATRRDRAIDAGGFDEKMEQMEDADFVRRMSKSGKIAFLPDNVVYSSGRRSKEGIKYFIRAGITDFKFFVLGKRDFLKFPDYR</sequence>
<proteinExistence type="predicted"/>
<keyword evidence="5" id="KW-0472">Membrane</keyword>
<dbReference type="AlphaFoldDB" id="A0A1F5YUN8"/>
<dbReference type="InterPro" id="IPR029044">
    <property type="entry name" value="Nucleotide-diphossugar_trans"/>
</dbReference>
<feature type="domain" description="Glycosyltransferase 2-like" evidence="6">
    <location>
        <begin position="4"/>
        <end position="146"/>
    </location>
</feature>
<evidence type="ECO:0000313" key="8">
    <source>
        <dbReference type="Proteomes" id="UP000176665"/>
    </source>
</evidence>
<dbReference type="Pfam" id="PF00535">
    <property type="entry name" value="Glycos_transf_2"/>
    <property type="match status" value="1"/>
</dbReference>
<dbReference type="SUPFAM" id="SSF53448">
    <property type="entry name" value="Nucleotide-diphospho-sugar transferases"/>
    <property type="match status" value="1"/>
</dbReference>
<dbReference type="Proteomes" id="UP000176665">
    <property type="component" value="Unassembled WGS sequence"/>
</dbReference>
<evidence type="ECO:0000256" key="5">
    <source>
        <dbReference type="ARBA" id="ARBA00023136"/>
    </source>
</evidence>
<dbReference type="STRING" id="1798371.A2W14_04700"/>
<evidence type="ECO:0000256" key="2">
    <source>
        <dbReference type="ARBA" id="ARBA00022475"/>
    </source>
</evidence>
<keyword evidence="2" id="KW-1003">Cell membrane</keyword>
<organism evidence="7 8">
    <name type="scientific">Candidatus Gottesmanbacteria bacterium RBG_16_37_8</name>
    <dbReference type="NCBI Taxonomy" id="1798371"/>
    <lineage>
        <taxon>Bacteria</taxon>
        <taxon>Candidatus Gottesmaniibacteriota</taxon>
    </lineage>
</organism>
<comment type="subcellular location">
    <subcellularLocation>
        <location evidence="1">Cell membrane</location>
    </subcellularLocation>
</comment>
<evidence type="ECO:0000313" key="7">
    <source>
        <dbReference type="EMBL" id="OGG03814.1"/>
    </source>
</evidence>
<name>A0A1F5YUN8_9BACT</name>
<dbReference type="GO" id="GO:0016757">
    <property type="term" value="F:glycosyltransferase activity"/>
    <property type="evidence" value="ECO:0007669"/>
    <property type="project" value="UniProtKB-KW"/>
</dbReference>
<evidence type="ECO:0000256" key="1">
    <source>
        <dbReference type="ARBA" id="ARBA00004236"/>
    </source>
</evidence>
<gene>
    <name evidence="7" type="ORF">A2W14_04700</name>
</gene>
<evidence type="ECO:0000259" key="6">
    <source>
        <dbReference type="Pfam" id="PF00535"/>
    </source>
</evidence>
<dbReference type="GO" id="GO:0005886">
    <property type="term" value="C:plasma membrane"/>
    <property type="evidence" value="ECO:0007669"/>
    <property type="project" value="UniProtKB-SubCell"/>
</dbReference>
<protein>
    <recommendedName>
        <fullName evidence="6">Glycosyltransferase 2-like domain-containing protein</fullName>
    </recommendedName>
</protein>
<dbReference type="Gene3D" id="3.90.550.10">
    <property type="entry name" value="Spore Coat Polysaccharide Biosynthesis Protein SpsA, Chain A"/>
    <property type="match status" value="1"/>
</dbReference>
<keyword evidence="3" id="KW-0328">Glycosyltransferase</keyword>
<keyword evidence="4" id="KW-0808">Transferase</keyword>
<dbReference type="PANTHER" id="PTHR43646:SF2">
    <property type="entry name" value="GLYCOSYLTRANSFERASE 2-LIKE DOMAIN-CONTAINING PROTEIN"/>
    <property type="match status" value="1"/>
</dbReference>
<dbReference type="InterPro" id="IPR001173">
    <property type="entry name" value="Glyco_trans_2-like"/>
</dbReference>
<evidence type="ECO:0000256" key="4">
    <source>
        <dbReference type="ARBA" id="ARBA00022679"/>
    </source>
</evidence>
<dbReference type="EMBL" id="MFJA01000012">
    <property type="protein sequence ID" value="OGG03814.1"/>
    <property type="molecule type" value="Genomic_DNA"/>
</dbReference>